<feature type="compositionally biased region" description="Polar residues" evidence="4">
    <location>
        <begin position="371"/>
        <end position="380"/>
    </location>
</feature>
<sequence length="461" mass="48728">MTAFTDGARMLPPSLGLHRAASAGNVSLVLYALDNGQPVNQILHGIAPLHVAACMGDVAITNTLISYGADVNIPKAKDKVTGPGVEGATPLHFAAANGHLGVVHTLLVHGARPRPVDRDLQTPESLAYQNQHIHCLTFLRHWMDLYGTDGHVESSSLRPTLAWSDHSLFERSREGTRSRSPLAYTPETLPRRDPMSSSLSSPAPHEPKPRSSFPSLIEKASNPAATIRAALFPSSPSTPRSDENTSSSMTRRVPRISSRASLTGLFRRRSITQSADDAGAAAATAAVAAAASTSTSSSSSSTTTSAATPNDTESARFGRALPMTSSRPDPSASLRQQSYSKSSTSGTTPPPSIPLLSTFSSPPSRLRHQTDTLSMADQSTRSHISMALASSHLRRLRSNSASSTLGDKGLSTSHTRTRANSEAAAQSQQREDVISTNGVSWGDEVHSSLSRDDAGISDTSL</sequence>
<feature type="region of interest" description="Disordered" evidence="4">
    <location>
        <begin position="393"/>
        <end position="461"/>
    </location>
</feature>
<dbReference type="PANTHER" id="PTHR24173">
    <property type="entry name" value="ANKYRIN REPEAT CONTAINING"/>
    <property type="match status" value="1"/>
</dbReference>
<organism evidence="5 6">
    <name type="scientific">Malassezia globosa (strain ATCC MYA-4612 / CBS 7966)</name>
    <name type="common">Dandruff-associated fungus</name>
    <dbReference type="NCBI Taxonomy" id="425265"/>
    <lineage>
        <taxon>Eukaryota</taxon>
        <taxon>Fungi</taxon>
        <taxon>Dikarya</taxon>
        <taxon>Basidiomycota</taxon>
        <taxon>Ustilaginomycotina</taxon>
        <taxon>Malasseziomycetes</taxon>
        <taxon>Malasseziales</taxon>
        <taxon>Malasseziaceae</taxon>
        <taxon>Malassezia</taxon>
    </lineage>
</organism>
<dbReference type="OrthoDB" id="194358at2759"/>
<dbReference type="InterPro" id="IPR036770">
    <property type="entry name" value="Ankyrin_rpt-contain_sf"/>
</dbReference>
<dbReference type="SMART" id="SM00248">
    <property type="entry name" value="ANK"/>
    <property type="match status" value="3"/>
</dbReference>
<name>A8PZ96_MALGO</name>
<keyword evidence="1" id="KW-0677">Repeat</keyword>
<reference evidence="5 6" key="1">
    <citation type="journal article" date="2007" name="Proc. Natl. Acad. Sci. U.S.A.">
        <title>Dandruff-associated Malassezia genomes reveal convergent and divergent virulence traits shared with plant and human fungal pathogens.</title>
        <authorList>
            <person name="Xu J."/>
            <person name="Saunders C.W."/>
            <person name="Hu P."/>
            <person name="Grant R.A."/>
            <person name="Boekhout T."/>
            <person name="Kuramae E.E."/>
            <person name="Kronstad J.W."/>
            <person name="Deangelis Y.M."/>
            <person name="Reeder N.L."/>
            <person name="Johnstone K.R."/>
            <person name="Leland M."/>
            <person name="Fieno A.M."/>
            <person name="Begley W.M."/>
            <person name="Sun Y."/>
            <person name="Lacey M.P."/>
            <person name="Chaudhary T."/>
            <person name="Keough T."/>
            <person name="Chu L."/>
            <person name="Sears R."/>
            <person name="Yuan B."/>
            <person name="Dawson T.L.Jr."/>
        </authorList>
    </citation>
    <scope>NUCLEOTIDE SEQUENCE [LARGE SCALE GENOMIC DNA]</scope>
    <source>
        <strain evidence="6">ATCC MYA-4612 / CBS 7966</strain>
    </source>
</reference>
<dbReference type="SUPFAM" id="SSF48403">
    <property type="entry name" value="Ankyrin repeat"/>
    <property type="match status" value="1"/>
</dbReference>
<feature type="compositionally biased region" description="Basic and acidic residues" evidence="4">
    <location>
        <begin position="443"/>
        <end position="454"/>
    </location>
</feature>
<feature type="compositionally biased region" description="Low complexity" evidence="4">
    <location>
        <begin position="354"/>
        <end position="364"/>
    </location>
</feature>
<feature type="region of interest" description="Disordered" evidence="4">
    <location>
        <begin position="292"/>
        <end position="380"/>
    </location>
</feature>
<dbReference type="OMA" id="WPHTHAS"/>
<feature type="compositionally biased region" description="Polar residues" evidence="4">
    <location>
        <begin position="234"/>
        <end position="250"/>
    </location>
</feature>
<evidence type="ECO:0000313" key="6">
    <source>
        <dbReference type="Proteomes" id="UP000008837"/>
    </source>
</evidence>
<dbReference type="Proteomes" id="UP000008837">
    <property type="component" value="Unassembled WGS sequence"/>
</dbReference>
<dbReference type="InParanoid" id="A8PZ96"/>
<dbReference type="Gene3D" id="1.25.40.20">
    <property type="entry name" value="Ankyrin repeat-containing domain"/>
    <property type="match status" value="1"/>
</dbReference>
<dbReference type="PROSITE" id="PS50297">
    <property type="entry name" value="ANK_REP_REGION"/>
    <property type="match status" value="2"/>
</dbReference>
<dbReference type="RefSeq" id="XP_001730901.1">
    <property type="nucleotide sequence ID" value="XM_001730849.1"/>
</dbReference>
<evidence type="ECO:0000256" key="3">
    <source>
        <dbReference type="PROSITE-ProRule" id="PRU00023"/>
    </source>
</evidence>
<feature type="region of interest" description="Disordered" evidence="4">
    <location>
        <begin position="170"/>
        <end position="216"/>
    </location>
</feature>
<feature type="compositionally biased region" description="Polar residues" evidence="4">
    <location>
        <begin position="398"/>
        <end position="439"/>
    </location>
</feature>
<dbReference type="PANTHER" id="PTHR24173:SF74">
    <property type="entry name" value="ANKYRIN REPEAT DOMAIN-CONTAINING PROTEIN 16"/>
    <property type="match status" value="1"/>
</dbReference>
<feature type="repeat" description="ANK" evidence="3">
    <location>
        <begin position="44"/>
        <end position="76"/>
    </location>
</feature>
<dbReference type="AlphaFoldDB" id="A8PZ96"/>
<dbReference type="Pfam" id="PF12796">
    <property type="entry name" value="Ank_2"/>
    <property type="match status" value="2"/>
</dbReference>
<dbReference type="GeneID" id="5855208"/>
<dbReference type="InterPro" id="IPR002110">
    <property type="entry name" value="Ankyrin_rpt"/>
</dbReference>
<dbReference type="VEuPathDB" id="FungiDB:MGL_1900"/>
<feature type="compositionally biased region" description="Low complexity" evidence="4">
    <location>
        <begin position="292"/>
        <end position="308"/>
    </location>
</feature>
<feature type="compositionally biased region" description="Low complexity" evidence="4">
    <location>
        <begin position="331"/>
        <end position="347"/>
    </location>
</feature>
<protein>
    <submittedName>
        <fullName evidence="5">Uncharacterized protein</fullName>
    </submittedName>
</protein>
<evidence type="ECO:0000256" key="2">
    <source>
        <dbReference type="ARBA" id="ARBA00023043"/>
    </source>
</evidence>
<dbReference type="PROSITE" id="PS50088">
    <property type="entry name" value="ANK_REPEAT"/>
    <property type="match status" value="2"/>
</dbReference>
<keyword evidence="6" id="KW-1185">Reference proteome</keyword>
<dbReference type="KEGG" id="mgl:MGL_1900"/>
<evidence type="ECO:0000256" key="4">
    <source>
        <dbReference type="SAM" id="MobiDB-lite"/>
    </source>
</evidence>
<accession>A8PZ96</accession>
<comment type="caution">
    <text evidence="5">The sequence shown here is derived from an EMBL/GenBank/DDBJ whole genome shotgun (WGS) entry which is preliminary data.</text>
</comment>
<feature type="region of interest" description="Disordered" evidence="4">
    <location>
        <begin position="229"/>
        <end position="261"/>
    </location>
</feature>
<dbReference type="STRING" id="425265.A8PZ96"/>
<dbReference type="EMBL" id="AAYY01000006">
    <property type="protein sequence ID" value="EDP43687.1"/>
    <property type="molecule type" value="Genomic_DNA"/>
</dbReference>
<keyword evidence="2 3" id="KW-0040">ANK repeat</keyword>
<proteinExistence type="predicted"/>
<gene>
    <name evidence="5" type="ORF">MGL_1900</name>
</gene>
<feature type="repeat" description="ANK" evidence="3">
    <location>
        <begin position="86"/>
        <end position="118"/>
    </location>
</feature>
<evidence type="ECO:0000256" key="1">
    <source>
        <dbReference type="ARBA" id="ARBA00022737"/>
    </source>
</evidence>
<evidence type="ECO:0000313" key="5">
    <source>
        <dbReference type="EMBL" id="EDP43687.1"/>
    </source>
</evidence>